<dbReference type="SUPFAM" id="SSF50156">
    <property type="entry name" value="PDZ domain-like"/>
    <property type="match status" value="1"/>
</dbReference>
<accession>E6QKG7</accession>
<dbReference type="Gene3D" id="2.30.42.10">
    <property type="match status" value="1"/>
</dbReference>
<protein>
    <recommendedName>
        <fullName evidence="1">PDZ domain-containing protein</fullName>
    </recommendedName>
</protein>
<dbReference type="Pfam" id="PF05299">
    <property type="entry name" value="Peptidase_M61"/>
    <property type="match status" value="1"/>
</dbReference>
<gene>
    <name evidence="2" type="ORF">CARN6_1111</name>
</gene>
<dbReference type="InterPro" id="IPR007963">
    <property type="entry name" value="Peptidase_M61_catalytic"/>
</dbReference>
<dbReference type="Gene3D" id="1.10.390.10">
    <property type="entry name" value="Neutral Protease Domain 2"/>
    <property type="match status" value="1"/>
</dbReference>
<organism evidence="2">
    <name type="scientific">mine drainage metagenome</name>
    <dbReference type="NCBI Taxonomy" id="410659"/>
    <lineage>
        <taxon>unclassified sequences</taxon>
        <taxon>metagenomes</taxon>
        <taxon>ecological metagenomes</taxon>
    </lineage>
</organism>
<comment type="caution">
    <text evidence="2">The sequence shown here is derived from an EMBL/GenBank/DDBJ whole genome shotgun (WGS) entry which is preliminary data.</text>
</comment>
<dbReference type="InterPro" id="IPR001478">
    <property type="entry name" value="PDZ"/>
</dbReference>
<reference evidence="2" key="1">
    <citation type="submission" date="2009-10" db="EMBL/GenBank/DDBJ databases">
        <title>Diversity of trophic interactions inside an arsenic-rich microbial ecosystem.</title>
        <authorList>
            <person name="Bertin P.N."/>
            <person name="Heinrich-Salmeron A."/>
            <person name="Pelletier E."/>
            <person name="Goulhen-Chollet F."/>
            <person name="Arsene-Ploetze F."/>
            <person name="Gallien S."/>
            <person name="Calteau A."/>
            <person name="Vallenet D."/>
            <person name="Casiot C."/>
            <person name="Chane-Woon-Ming B."/>
            <person name="Giloteaux L."/>
            <person name="Barakat M."/>
            <person name="Bonnefoy V."/>
            <person name="Bruneel O."/>
            <person name="Chandler M."/>
            <person name="Cleiss J."/>
            <person name="Duran R."/>
            <person name="Elbaz-Poulichet F."/>
            <person name="Fonknechten N."/>
            <person name="Lauga B."/>
            <person name="Mornico D."/>
            <person name="Ortet P."/>
            <person name="Schaeffer C."/>
            <person name="Siguier P."/>
            <person name="Alexander Thil Smith A."/>
            <person name="Van Dorsselaer A."/>
            <person name="Weissenbach J."/>
            <person name="Medigue C."/>
            <person name="Le Paslier D."/>
        </authorList>
    </citation>
    <scope>NUCLEOTIDE SEQUENCE</scope>
</reference>
<evidence type="ECO:0000259" key="1">
    <source>
        <dbReference type="PROSITE" id="PS50106"/>
    </source>
</evidence>
<dbReference type="AlphaFoldDB" id="E6QKG7"/>
<dbReference type="PROSITE" id="PS50106">
    <property type="entry name" value="PDZ"/>
    <property type="match status" value="1"/>
</dbReference>
<feature type="domain" description="PDZ" evidence="1">
    <location>
        <begin position="184"/>
        <end position="265"/>
    </location>
</feature>
<dbReference type="EMBL" id="CABQ01000130">
    <property type="protein sequence ID" value="CBI07734.1"/>
    <property type="molecule type" value="Genomic_DNA"/>
</dbReference>
<name>E6QKG7_9ZZZZ</name>
<dbReference type="SMART" id="SM00228">
    <property type="entry name" value="PDZ"/>
    <property type="match status" value="1"/>
</dbReference>
<evidence type="ECO:0000313" key="2">
    <source>
        <dbReference type="EMBL" id="CBI07734.1"/>
    </source>
</evidence>
<sequence>MQQGSFLWVYEGMTQYLGNVLAARSGLKSQVQYREVLALSAAQLDAKPGRDWRPTLDTAVAASILRGGNPAWSNWRRGQDYYQEGELLWLDADTTIRKLTNDKKSLDDFEKIFLAIGGNTGPLIVTYNFDELVADLNQVVPYDWAGFLHDRVDKIHLRADLAGIEQGGYRLVYRDQPSASEKTLLAEGRDKNHVDCWYSIGARIAPDGIVQDVRWNGPADKAQLAPGFRILAIQGKIFSNDALREAIQQAKGTTTPIEVIVQRDSFVSTLKIDYHDGERFPVLERIDGTPDYLDEITRPRATPEKAAAETKSY</sequence>
<dbReference type="InterPro" id="IPR036034">
    <property type="entry name" value="PDZ_sf"/>
</dbReference>
<proteinExistence type="predicted"/>
<dbReference type="InterPro" id="IPR027268">
    <property type="entry name" value="Peptidase_M4/M1_CTD_sf"/>
</dbReference>